<protein>
    <recommendedName>
        <fullName evidence="2">DUF7702 domain-containing protein</fullName>
    </recommendedName>
</protein>
<reference evidence="3 4" key="1">
    <citation type="submission" date="2016-04" db="EMBL/GenBank/DDBJ databases">
        <title>A degradative enzymes factory behind the ericoid mycorrhizal symbiosis.</title>
        <authorList>
            <consortium name="DOE Joint Genome Institute"/>
            <person name="Martino E."/>
            <person name="Morin E."/>
            <person name="Grelet G."/>
            <person name="Kuo A."/>
            <person name="Kohler A."/>
            <person name="Daghino S."/>
            <person name="Barry K."/>
            <person name="Choi C."/>
            <person name="Cichocki N."/>
            <person name="Clum A."/>
            <person name="Copeland A."/>
            <person name="Hainaut M."/>
            <person name="Haridas S."/>
            <person name="Labutti K."/>
            <person name="Lindquist E."/>
            <person name="Lipzen A."/>
            <person name="Khouja H.-R."/>
            <person name="Murat C."/>
            <person name="Ohm R."/>
            <person name="Olson A."/>
            <person name="Spatafora J."/>
            <person name="Veneault-Fourrey C."/>
            <person name="Henrissat B."/>
            <person name="Grigoriev I."/>
            <person name="Martin F."/>
            <person name="Perotto S."/>
        </authorList>
    </citation>
    <scope>NUCLEOTIDE SEQUENCE [LARGE SCALE GENOMIC DNA]</scope>
    <source>
        <strain evidence="3 4">F</strain>
    </source>
</reference>
<dbReference type="Pfam" id="PF24800">
    <property type="entry name" value="DUF7702"/>
    <property type="match status" value="1"/>
</dbReference>
<gene>
    <name evidence="3" type="ORF">L207DRAFT_435041</name>
</gene>
<feature type="transmembrane region" description="Helical" evidence="1">
    <location>
        <begin position="32"/>
        <end position="53"/>
    </location>
</feature>
<feature type="transmembrane region" description="Helical" evidence="1">
    <location>
        <begin position="104"/>
        <end position="123"/>
    </location>
</feature>
<feature type="transmembrane region" description="Helical" evidence="1">
    <location>
        <begin position="211"/>
        <end position="233"/>
    </location>
</feature>
<evidence type="ECO:0000256" key="1">
    <source>
        <dbReference type="SAM" id="Phobius"/>
    </source>
</evidence>
<name>A0A2J6RBA1_HYAVF</name>
<dbReference type="InterPro" id="IPR056119">
    <property type="entry name" value="DUF7702"/>
</dbReference>
<dbReference type="Proteomes" id="UP000235786">
    <property type="component" value="Unassembled WGS sequence"/>
</dbReference>
<keyword evidence="4" id="KW-1185">Reference proteome</keyword>
<feature type="transmembrane region" description="Helical" evidence="1">
    <location>
        <begin position="135"/>
        <end position="159"/>
    </location>
</feature>
<evidence type="ECO:0000313" key="3">
    <source>
        <dbReference type="EMBL" id="PMD35794.1"/>
    </source>
</evidence>
<dbReference type="EMBL" id="KZ613951">
    <property type="protein sequence ID" value="PMD35794.1"/>
    <property type="molecule type" value="Genomic_DNA"/>
</dbReference>
<feature type="transmembrane region" description="Helical" evidence="1">
    <location>
        <begin position="6"/>
        <end position="25"/>
    </location>
</feature>
<dbReference type="AlphaFoldDB" id="A0A2J6RBA1"/>
<feature type="transmembrane region" description="Helical" evidence="1">
    <location>
        <begin position="65"/>
        <end position="84"/>
    </location>
</feature>
<feature type="domain" description="DUF7702" evidence="2">
    <location>
        <begin position="4"/>
        <end position="236"/>
    </location>
</feature>
<dbReference type="PANTHER" id="PTHR42109:SF3">
    <property type="entry name" value="INTEGRAL MEMBRANE PROTEIN (AFU_ORTHOLOGUE AFUA_5G00100)"/>
    <property type="match status" value="1"/>
</dbReference>
<feature type="transmembrane region" description="Helical" evidence="1">
    <location>
        <begin position="171"/>
        <end position="191"/>
    </location>
</feature>
<evidence type="ECO:0000313" key="4">
    <source>
        <dbReference type="Proteomes" id="UP000235786"/>
    </source>
</evidence>
<accession>A0A2J6RBA1</accession>
<keyword evidence="1" id="KW-1133">Transmembrane helix</keyword>
<keyword evidence="1" id="KW-0472">Membrane</keyword>
<evidence type="ECO:0000259" key="2">
    <source>
        <dbReference type="Pfam" id="PF24800"/>
    </source>
</evidence>
<proteinExistence type="predicted"/>
<dbReference type="OrthoDB" id="2560628at2759"/>
<organism evidence="3 4">
    <name type="scientific">Hyaloscypha variabilis (strain UAMH 11265 / GT02V1 / F)</name>
    <name type="common">Meliniomyces variabilis</name>
    <dbReference type="NCBI Taxonomy" id="1149755"/>
    <lineage>
        <taxon>Eukaryota</taxon>
        <taxon>Fungi</taxon>
        <taxon>Dikarya</taxon>
        <taxon>Ascomycota</taxon>
        <taxon>Pezizomycotina</taxon>
        <taxon>Leotiomycetes</taxon>
        <taxon>Helotiales</taxon>
        <taxon>Hyaloscyphaceae</taxon>
        <taxon>Hyaloscypha</taxon>
        <taxon>Hyaloscypha variabilis</taxon>
    </lineage>
</organism>
<sequence>MTTSIDIATLIVYIGLLNPVLYCLWKHGKAGILGWLCLQSFCLVRIVGAIVDLHNNAVHSTSSDSLLLANIGLSPLLLAALGVLHESRTTRNPNMNRKWEWFRVFQYHSLVIGAILLVIFGVIKEMDDAPHTPGTLIKVGVIGVLLAWGILCTWTLLSWFQPPEHMPENQAYNDGTTLLLGVLFALPFLGLRELYGMLSVFIKDPNFKNNTAAKVVLSVIPEMIVTVLFAQAGTRTRNINRLRNMDKA</sequence>
<dbReference type="PANTHER" id="PTHR42109">
    <property type="entry name" value="UNPLACED GENOMIC SCAFFOLD UM_SCAF_CONTIG_1.265, WHOLE GENOME SHOTGUN SEQUENCE"/>
    <property type="match status" value="1"/>
</dbReference>
<keyword evidence="1" id="KW-0812">Transmembrane</keyword>